<keyword evidence="1" id="KW-1133">Transmembrane helix</keyword>
<keyword evidence="1" id="KW-0472">Membrane</keyword>
<dbReference type="RefSeq" id="WP_004553724.1">
    <property type="nucleotide sequence ID" value="NC_017831.1"/>
</dbReference>
<dbReference type="EMBL" id="CP002833">
    <property type="protein sequence ID" value="AFI64714.1"/>
    <property type="molecule type" value="Genomic_DNA"/>
</dbReference>
<reference evidence="2 3" key="1">
    <citation type="journal article" date="2012" name="PLoS ONE">
        <title>Evolution of Burkholderia pseudomallei in recurrent melioidosis.</title>
        <authorList>
            <person name="Hayden H.S."/>
            <person name="Lim R."/>
            <person name="Brittnacher M.J."/>
            <person name="Sims E.H."/>
            <person name="Ramage E.R."/>
            <person name="Fong C."/>
            <person name="Wu Z."/>
            <person name="Crist E."/>
            <person name="Chang J."/>
            <person name="Zhou Y."/>
            <person name="Radey M."/>
            <person name="Rohmer L."/>
            <person name="Haugen E."/>
            <person name="Gillett W."/>
            <person name="Wuthiekanun V."/>
            <person name="Peacock S.J."/>
            <person name="Kaul R."/>
            <person name="Miller S.I."/>
            <person name="Manoil C."/>
            <person name="Jacobs M.A."/>
        </authorList>
    </citation>
    <scope>NUCLEOTIDE SEQUENCE [LARGE SCALE GENOMIC DNA]</scope>
    <source>
        <strain evidence="2 3">1026b</strain>
    </source>
</reference>
<feature type="transmembrane region" description="Helical" evidence="1">
    <location>
        <begin position="74"/>
        <end position="93"/>
    </location>
</feature>
<dbReference type="Proteomes" id="UP000010087">
    <property type="component" value="Chromosome 1"/>
</dbReference>
<feature type="transmembrane region" description="Helical" evidence="1">
    <location>
        <begin position="6"/>
        <end position="28"/>
    </location>
</feature>
<dbReference type="Pfam" id="PF11158">
    <property type="entry name" value="DUF2938"/>
    <property type="match status" value="1"/>
</dbReference>
<dbReference type="PATRIC" id="fig|884204.3.peg.35"/>
<dbReference type="KEGG" id="bpz:BP1026B_I0037"/>
<evidence type="ECO:0000313" key="2">
    <source>
        <dbReference type="EMBL" id="AFI64714.1"/>
    </source>
</evidence>
<gene>
    <name evidence="2" type="ordered locus">BP1026B_I0037</name>
</gene>
<feature type="transmembrane region" description="Helical" evidence="1">
    <location>
        <begin position="105"/>
        <end position="123"/>
    </location>
</feature>
<protein>
    <recommendedName>
        <fullName evidence="4">DUF2938 domain-containing protein</fullName>
    </recommendedName>
</protein>
<proteinExistence type="predicted"/>
<sequence>MSDALAFAGCALVIGVGATAVMDAWALVRKRCFGVPPLDYALVGRWLGHLARARVRHAPIAASPRVPRVPGERAIGWAAHYLIGVAFAALLLALRGVGWAGEPTLAPALAVGIGSVAAPLFVMQPAMGAGIAASRTPRPGAARFHSIVAHAVFGAGLYGAGCAANRLGVPALLGIG</sequence>
<name>A0A0H3HKT5_BURP2</name>
<evidence type="ECO:0008006" key="4">
    <source>
        <dbReference type="Google" id="ProtNLM"/>
    </source>
</evidence>
<evidence type="ECO:0000313" key="3">
    <source>
        <dbReference type="Proteomes" id="UP000010087"/>
    </source>
</evidence>
<dbReference type="AlphaFoldDB" id="A0A0H3HKT5"/>
<evidence type="ECO:0000256" key="1">
    <source>
        <dbReference type="SAM" id="Phobius"/>
    </source>
</evidence>
<dbReference type="InterPro" id="IPR021329">
    <property type="entry name" value="DUF2938"/>
</dbReference>
<accession>A0A0H3HKT5</accession>
<organism evidence="2 3">
    <name type="scientific">Burkholderia pseudomallei (strain 1026b)</name>
    <dbReference type="NCBI Taxonomy" id="884204"/>
    <lineage>
        <taxon>Bacteria</taxon>
        <taxon>Pseudomonadati</taxon>
        <taxon>Pseudomonadota</taxon>
        <taxon>Betaproteobacteria</taxon>
        <taxon>Burkholderiales</taxon>
        <taxon>Burkholderiaceae</taxon>
        <taxon>Burkholderia</taxon>
        <taxon>pseudomallei group</taxon>
    </lineage>
</organism>
<keyword evidence="1" id="KW-0812">Transmembrane</keyword>